<dbReference type="Pfam" id="PF22697">
    <property type="entry name" value="SOS1_NGEF_PH"/>
    <property type="match status" value="1"/>
</dbReference>
<dbReference type="InterPro" id="IPR000219">
    <property type="entry name" value="DH_dom"/>
</dbReference>
<dbReference type="InterPro" id="IPR036034">
    <property type="entry name" value="PDZ_sf"/>
</dbReference>
<dbReference type="Gene3D" id="1.20.900.10">
    <property type="entry name" value="Dbl homology (DH) domain"/>
    <property type="match status" value="1"/>
</dbReference>
<dbReference type="PROSITE" id="PS50003">
    <property type="entry name" value="PH_DOMAIN"/>
    <property type="match status" value="1"/>
</dbReference>
<dbReference type="FunFam" id="1.10.10.10:FF:000090">
    <property type="entry name" value="Phosphatidylinositol-3,4,5-trisphosphate dependent Rac exchange factor 1"/>
    <property type="match status" value="1"/>
</dbReference>
<dbReference type="PANTHER" id="PTHR22829:SF6">
    <property type="entry name" value="PHOSPHATIDYLINOSITOL 3,4,5-TRISPHOSPHATE-DEPENDENT RAC EXCHANGER 1 PROTEIN"/>
    <property type="match status" value="1"/>
</dbReference>
<evidence type="ECO:0000256" key="7">
    <source>
        <dbReference type="ARBA" id="ARBA00023136"/>
    </source>
</evidence>
<dbReference type="InterPro" id="IPR001478">
    <property type="entry name" value="PDZ"/>
</dbReference>
<feature type="compositionally biased region" description="Polar residues" evidence="11">
    <location>
        <begin position="1494"/>
        <end position="1503"/>
    </location>
</feature>
<keyword evidence="6" id="KW-0344">Guanine-nucleotide releasing factor</keyword>
<evidence type="ECO:0000256" key="5">
    <source>
        <dbReference type="ARBA" id="ARBA00022553"/>
    </source>
</evidence>
<dbReference type="GO" id="GO:0051056">
    <property type="term" value="P:regulation of small GTPase mediated signal transduction"/>
    <property type="evidence" value="ECO:0007669"/>
    <property type="project" value="UniProtKB-ARBA"/>
</dbReference>
<feature type="domain" description="DH" evidence="13">
    <location>
        <begin position="1"/>
        <end position="65"/>
    </location>
</feature>
<dbReference type="FunFam" id="2.30.42.10:FF:000141">
    <property type="entry name" value="Phosphatidylinositol-3,4,5-trisphosphate dependent Rac exchange factor 1"/>
    <property type="match status" value="1"/>
</dbReference>
<dbReference type="PROSITE" id="PS50010">
    <property type="entry name" value="DH_2"/>
    <property type="match status" value="1"/>
</dbReference>
<dbReference type="SMART" id="SM00228">
    <property type="entry name" value="PDZ"/>
    <property type="match status" value="2"/>
</dbReference>
<keyword evidence="4" id="KW-0963">Cytoplasm</keyword>
<evidence type="ECO:0000256" key="2">
    <source>
        <dbReference type="ARBA" id="ARBA00004514"/>
    </source>
</evidence>
<dbReference type="Proteomes" id="UP000013456">
    <property type="component" value="Unassembled WGS sequence"/>
</dbReference>
<feature type="domain" description="PH" evidence="12">
    <location>
        <begin position="96"/>
        <end position="217"/>
    </location>
</feature>
<feature type="region of interest" description="Disordered" evidence="11">
    <location>
        <begin position="1472"/>
        <end position="1512"/>
    </location>
</feature>
<dbReference type="InterPro" id="IPR036388">
    <property type="entry name" value="WH-like_DNA-bd_sf"/>
</dbReference>
<dbReference type="Gene3D" id="2.30.42.10">
    <property type="match status" value="2"/>
</dbReference>
<keyword evidence="5" id="KW-0597">Phosphoprotein</keyword>
<keyword evidence="7" id="KW-0472">Membrane</keyword>
<proteinExistence type="predicted"/>
<dbReference type="InterPro" id="IPR035899">
    <property type="entry name" value="DBL_dom_sf"/>
</dbReference>
<evidence type="ECO:0000256" key="11">
    <source>
        <dbReference type="SAM" id="MobiDB-lite"/>
    </source>
</evidence>
<dbReference type="FunFam" id="1.10.10.10:FF:000094">
    <property type="entry name" value="Phosphatidylinositol-3,4,5-trisphosphate dependent Rac exchange factor 1"/>
    <property type="match status" value="1"/>
</dbReference>
<dbReference type="InterPro" id="IPR051832">
    <property type="entry name" value="mTOR-Rac_regulators"/>
</dbReference>
<comment type="subunit">
    <text evidence="9">Interacts preferentially with RAC2. Interacts with RAC1. Interacts with AUTS2.</text>
</comment>
<name>G8F1Z8_MACMU</name>
<dbReference type="Pfam" id="PF00621">
    <property type="entry name" value="RhoGEF"/>
    <property type="match status" value="1"/>
</dbReference>
<dbReference type="GO" id="GO:0005886">
    <property type="term" value="C:plasma membrane"/>
    <property type="evidence" value="ECO:0007669"/>
    <property type="project" value="UniProtKB-SubCell"/>
</dbReference>
<feature type="compositionally biased region" description="Acidic residues" evidence="11">
    <location>
        <begin position="630"/>
        <end position="645"/>
    </location>
</feature>
<dbReference type="InterPro" id="IPR036390">
    <property type="entry name" value="WH_DNA-bd_sf"/>
</dbReference>
<dbReference type="CDD" id="cd04440">
    <property type="entry name" value="DEP_2_P-Rex"/>
    <property type="match status" value="1"/>
</dbReference>
<dbReference type="SUPFAM" id="SSF50156">
    <property type="entry name" value="PDZ domain-like"/>
    <property type="match status" value="2"/>
</dbReference>
<evidence type="ECO:0000259" key="12">
    <source>
        <dbReference type="PROSITE" id="PS50003"/>
    </source>
</evidence>
<reference evidence="15 16" key="1">
    <citation type="journal article" date="2011" name="Nat. Biotechnol.">
        <title>Genome sequencing and comparison of two nonhuman primate animal models, the cynomolgus and Chinese rhesus macaques.</title>
        <authorList>
            <person name="Yan G."/>
            <person name="Zhang G."/>
            <person name="Fang X."/>
            <person name="Zhang Y."/>
            <person name="Li C."/>
            <person name="Ling F."/>
            <person name="Cooper D.N."/>
            <person name="Li Q."/>
            <person name="Li Y."/>
            <person name="van Gool A.J."/>
            <person name="Du H."/>
            <person name="Chen J."/>
            <person name="Chen R."/>
            <person name="Zhang P."/>
            <person name="Huang Z."/>
            <person name="Thompson J.R."/>
            <person name="Meng Y."/>
            <person name="Bai Y."/>
            <person name="Wang J."/>
            <person name="Zhuo M."/>
            <person name="Wang T."/>
            <person name="Huang Y."/>
            <person name="Wei L."/>
            <person name="Li J."/>
            <person name="Wang Z."/>
            <person name="Hu H."/>
            <person name="Yang P."/>
            <person name="Le L."/>
            <person name="Stenson P.D."/>
            <person name="Li B."/>
            <person name="Liu X."/>
            <person name="Ball E.V."/>
            <person name="An N."/>
            <person name="Huang Q."/>
            <person name="Zhang Y."/>
            <person name="Fan W."/>
            <person name="Zhang X."/>
            <person name="Li Y."/>
            <person name="Wang W."/>
            <person name="Katze M.G."/>
            <person name="Su B."/>
            <person name="Nielsen R."/>
            <person name="Yang H."/>
            <person name="Wang J."/>
            <person name="Wang X."/>
            <person name="Wang J."/>
        </authorList>
    </citation>
    <scope>NUCLEOTIDE SEQUENCE [LARGE SCALE GENOMIC DNA]</scope>
    <source>
        <strain evidence="15 16">CR-5</strain>
    </source>
</reference>
<dbReference type="EMBL" id="JH292322">
    <property type="protein sequence ID" value="EHH25647.1"/>
    <property type="molecule type" value="Genomic_DNA"/>
</dbReference>
<evidence type="ECO:0000256" key="6">
    <source>
        <dbReference type="ARBA" id="ARBA00022658"/>
    </source>
</evidence>
<dbReference type="InterPro" id="IPR000591">
    <property type="entry name" value="DEP_dom"/>
</dbReference>
<dbReference type="SUPFAM" id="SSF48065">
    <property type="entry name" value="DBL homology domain (DH-domain)"/>
    <property type="match status" value="1"/>
</dbReference>
<dbReference type="SUPFAM" id="SSF50729">
    <property type="entry name" value="PH domain-like"/>
    <property type="match status" value="1"/>
</dbReference>
<evidence type="ECO:0000256" key="1">
    <source>
        <dbReference type="ARBA" id="ARBA00004236"/>
    </source>
</evidence>
<dbReference type="Gene3D" id="1.10.10.10">
    <property type="entry name" value="Winged helix-like DNA-binding domain superfamily/Winged helix DNA-binding domain"/>
    <property type="match status" value="2"/>
</dbReference>
<evidence type="ECO:0000259" key="14">
    <source>
        <dbReference type="PROSITE" id="PS50186"/>
    </source>
</evidence>
<dbReference type="PROSITE" id="PS00741">
    <property type="entry name" value="DH_1"/>
    <property type="match status" value="1"/>
</dbReference>
<evidence type="ECO:0000256" key="4">
    <source>
        <dbReference type="ARBA" id="ARBA00022490"/>
    </source>
</evidence>
<dbReference type="InterPro" id="IPR055251">
    <property type="entry name" value="SOS1_NGEF_PH"/>
</dbReference>
<evidence type="ECO:0000256" key="8">
    <source>
        <dbReference type="ARBA" id="ARBA00055300"/>
    </source>
</evidence>
<dbReference type="GO" id="GO:0072593">
    <property type="term" value="P:reactive oxygen species metabolic process"/>
    <property type="evidence" value="ECO:0007669"/>
    <property type="project" value="UniProtKB-ARBA"/>
</dbReference>
<feature type="domain" description="DEP" evidence="14">
    <location>
        <begin position="246"/>
        <end position="321"/>
    </location>
</feature>
<feature type="domain" description="DEP" evidence="14">
    <location>
        <begin position="354"/>
        <end position="422"/>
    </location>
</feature>
<dbReference type="SMART" id="SM00233">
    <property type="entry name" value="PH"/>
    <property type="match status" value="1"/>
</dbReference>
<comment type="function">
    <text evidence="8">Functions as a RAC guanine nucleotide exchange factor (GEF), which activates the Rac proteins by exchanging bound GDP for free GTP. Its activity is synergistically activated by phosphatidylinositol 3,4,5-trisphosphate and the beta gamma subunits of heterotrimeric G protein. May function downstream of heterotrimeric G proteins in neutrophils.</text>
</comment>
<dbReference type="SUPFAM" id="SSF46785">
    <property type="entry name" value="Winged helix' DNA-binding domain"/>
    <property type="match status" value="2"/>
</dbReference>
<dbReference type="GO" id="GO:0005085">
    <property type="term" value="F:guanyl-nucleotide exchange factor activity"/>
    <property type="evidence" value="ECO:0007669"/>
    <property type="project" value="UniProtKB-KW"/>
</dbReference>
<dbReference type="CDD" id="cd01224">
    <property type="entry name" value="PH_Collybistin_ASEF"/>
    <property type="match status" value="1"/>
</dbReference>
<accession>G8F1Z8</accession>
<dbReference type="Pfam" id="PF00610">
    <property type="entry name" value="DEP"/>
    <property type="match status" value="2"/>
</dbReference>
<sequence length="1537" mass="172025">MLLGGRKTTDIPLEGYLLSPIQRICKYPLLLKELAKRTPGKHPDHPAVQSALQAMKTVCSNINETKRQMEKLEALEQLQSHIEGWEGSNLTDICTQLLLQGTLLKISAGNIQERAFFLFDNLLVYCKRKSRVTGSKKSTKRTKSINGSLYIFRGRINTEVMEVENVEDGTADYHSNGYTVTNGWKIHNTAKNKWFVCMAKTAEEKQKWLDAIIREREQRESLKLGMERDAYVMIAEKGEKLYHMMMNKKVNLIKDRRRKLSTVPKCFLGNEFVAWLLEIGEISKTEEGVNLGQALLENGIIHHVSDKHQFKNEQVMYRFRYDDGTYKARSELEDIMSKGVRLYCRLHSLYTPVIKDRDYHLKTYKSVLPGSKLVDWLLAQGDCQTREEAVALGVGLCNNGFMHHVLEKSEFRDESQYFRFHADEEMEGTSSKNKQLRNDFKLVENILAKRLLILPQEEDYGFDIEEKNKAVVVKTVQRGSLAEVAGLQVGRKIYSINEDLVFLRPFSEVESILNQSFCSRRPLRLLVATKAKEIIKIPDQPDTLCFQIHGAAPPYVYAVGRGSEAMAAGLCAGQCILKVNGSNVMNDGAPEVLDHFQAFRSRREEALGLYQWIYHTHEDAQEARASQEAASEDPSGEQAQEEDQPDSAFPLLSLGPRLSLCEDSPMVSLTVDNVHLEHGVVYEYILEAFAADDSVFVENCGRLMALSSAIVTMPHFEFRNICDTKLESIGQRIACYQEFAAQLKSRVSPPFKQAPLEPHPLCGLDFCPTNCHINLMEVSYPKTTPSVGRSFSIRFGRKPSLIGLDPEQGHLNPMSYTQHCITTMAAPSWKCLPAEEGDPQGQGLHDGSFGPASGTLGQEDRGLSFLLKQEDREIQDAYLQLFTKLDVALKEMKQYVTQINRLLSTITEPTSGGSCDASLAEEASSLPLVSEESEMDRSDHGGIKKVCFKVAEEDQEDSGHDTMSYRDSYSECNSNRDSVLSYTSVRSNSSYLGSDEMGSGDELPCDMRIPSDKQDKLHGCLEHLFNQGRGAQTNPGLLASQVDSINALLKGPVMSRAFEETKHFPMNHSLQEFKQKEECTIRGRSLIQISIQEDPWNLPNSIKTLVDNIQRYVEDGKNQLLLALLKCTDTELQLRRDAIFCQALVAAVCTFSEQLLAALGYRYNNNGEYEESSRDASRKWLEQVAATGVLLHCQSLLSPAAVKEERTMLEDIWVTLSELDNVTFSFKQLDENYVANTNVFYHIEGSRQALKVIFYLDSYHFSKLPSRLEGGASLRLHTALFTKALENVEGLPSPGSQAAEDLQQEINAQSLEKVQQYYRKLRAFYLERSNLPTDASTTVVKIDQLIRPINALDELCRLMKSFVHPKPGAAGSVGAGLIPISSELCYRLGACQMVMCGTGMQRSTLSVSLEQAAILARSHGLLPKCIMQATDIMRKQCASSRALNLQRPRPDGSFFQGPRVEILAKNLRVKDQMPQGAPRKMSKAPRCAMGGGSVPSSHLTATVPSAPCPVSPEPRPMPSTLCRMPCAPHPVPPTLSP</sequence>
<protein>
    <recommendedName>
        <fullName evidence="10">Phosphatidylinositol 3,4,5-trisphosphate-dependent Rac exchanger 1 protein</fullName>
    </recommendedName>
</protein>
<dbReference type="FunFam" id="2.30.42.10:FF:000099">
    <property type="entry name" value="Phosphatidylinositol-3,4,5-trisphosphate dependent Rac exchange factor 1"/>
    <property type="match status" value="1"/>
</dbReference>
<gene>
    <name evidence="15" type="ORF">EGK_21552</name>
</gene>
<keyword evidence="3" id="KW-1003">Cell membrane</keyword>
<comment type="subcellular location">
    <subcellularLocation>
        <location evidence="1">Cell membrane</location>
    </subcellularLocation>
    <subcellularLocation>
        <location evidence="2">Cytoplasm</location>
        <location evidence="2">Cytosol</location>
    </subcellularLocation>
</comment>
<dbReference type="FunFam" id="2.30.29.30:FF:000055">
    <property type="entry name" value="Phosphatidylinositol 3,4,5-trisphosphate-dependent Rac exchanger 1 protein-like"/>
    <property type="match status" value="1"/>
</dbReference>
<dbReference type="PANTHER" id="PTHR22829">
    <property type="entry name" value="DEP DOMAIN PROTEIN"/>
    <property type="match status" value="1"/>
</dbReference>
<dbReference type="InterPro" id="IPR001331">
    <property type="entry name" value="GDS_CDC24_CS"/>
</dbReference>
<dbReference type="SMART" id="SM00049">
    <property type="entry name" value="DEP"/>
    <property type="match status" value="2"/>
</dbReference>
<evidence type="ECO:0000256" key="9">
    <source>
        <dbReference type="ARBA" id="ARBA00065110"/>
    </source>
</evidence>
<dbReference type="Gene3D" id="2.30.29.30">
    <property type="entry name" value="Pleckstrin-homology domain (PH domain)/Phosphotyrosine-binding domain (PTB)"/>
    <property type="match status" value="1"/>
</dbReference>
<evidence type="ECO:0000313" key="15">
    <source>
        <dbReference type="EMBL" id="EHH25647.1"/>
    </source>
</evidence>
<dbReference type="PROSITE" id="PS50186">
    <property type="entry name" value="DEP"/>
    <property type="match status" value="2"/>
</dbReference>
<evidence type="ECO:0000313" key="16">
    <source>
        <dbReference type="Proteomes" id="UP000013456"/>
    </source>
</evidence>
<evidence type="ECO:0000256" key="3">
    <source>
        <dbReference type="ARBA" id="ARBA00022475"/>
    </source>
</evidence>
<dbReference type="GO" id="GO:0045321">
    <property type="term" value="P:leukocyte activation"/>
    <property type="evidence" value="ECO:0007669"/>
    <property type="project" value="UniProtKB-ARBA"/>
</dbReference>
<evidence type="ECO:0000256" key="10">
    <source>
        <dbReference type="ARBA" id="ARBA00070303"/>
    </source>
</evidence>
<evidence type="ECO:0000259" key="13">
    <source>
        <dbReference type="PROSITE" id="PS50010"/>
    </source>
</evidence>
<dbReference type="InterPro" id="IPR011993">
    <property type="entry name" value="PH-like_dom_sf"/>
</dbReference>
<dbReference type="InterPro" id="IPR001849">
    <property type="entry name" value="PH_domain"/>
</dbReference>
<dbReference type="GO" id="GO:0035556">
    <property type="term" value="P:intracellular signal transduction"/>
    <property type="evidence" value="ECO:0007669"/>
    <property type="project" value="InterPro"/>
</dbReference>
<organism evidence="15 16">
    <name type="scientific">Macaca mulatta</name>
    <name type="common">Rhesus macaque</name>
    <dbReference type="NCBI Taxonomy" id="9544"/>
    <lineage>
        <taxon>Eukaryota</taxon>
        <taxon>Metazoa</taxon>
        <taxon>Chordata</taxon>
        <taxon>Craniata</taxon>
        <taxon>Vertebrata</taxon>
        <taxon>Euteleostomi</taxon>
        <taxon>Mammalia</taxon>
        <taxon>Eutheria</taxon>
        <taxon>Euarchontoglires</taxon>
        <taxon>Primates</taxon>
        <taxon>Haplorrhini</taxon>
        <taxon>Catarrhini</taxon>
        <taxon>Cercopithecidae</taxon>
        <taxon>Cercopithecinae</taxon>
        <taxon>Macaca</taxon>
    </lineage>
</organism>
<dbReference type="GO" id="GO:0005829">
    <property type="term" value="C:cytosol"/>
    <property type="evidence" value="ECO:0007669"/>
    <property type="project" value="UniProtKB-SubCell"/>
</dbReference>
<feature type="region of interest" description="Disordered" evidence="11">
    <location>
        <begin position="621"/>
        <end position="647"/>
    </location>
</feature>